<reference evidence="1" key="1">
    <citation type="submission" date="2015-04" db="UniProtKB">
        <authorList>
            <consortium name="EnsemblPlants"/>
        </authorList>
    </citation>
    <scope>IDENTIFICATION</scope>
    <source>
        <strain evidence="1">SL10</strain>
    </source>
</reference>
<protein>
    <submittedName>
        <fullName evidence="1">Uncharacterized protein</fullName>
    </submittedName>
</protein>
<name>A0A0E0GXT9_ORYNI</name>
<dbReference type="STRING" id="4536.A0A0E0GXT9"/>
<dbReference type="HOGENOM" id="CLU_1974092_0_0_1"/>
<dbReference type="InterPro" id="IPR014729">
    <property type="entry name" value="Rossmann-like_a/b/a_fold"/>
</dbReference>
<evidence type="ECO:0000313" key="2">
    <source>
        <dbReference type="Proteomes" id="UP000006591"/>
    </source>
</evidence>
<evidence type="ECO:0000313" key="1">
    <source>
        <dbReference type="EnsemblPlants" id="ONIVA04G02460.1"/>
    </source>
</evidence>
<dbReference type="EnsemblPlants" id="ONIVA04G02460.1">
    <property type="protein sequence ID" value="ONIVA04G02460.1"/>
    <property type="gene ID" value="ONIVA04G02460"/>
</dbReference>
<dbReference type="Gramene" id="ONIVA04G02460.1">
    <property type="protein sequence ID" value="ONIVA04G02460.1"/>
    <property type="gene ID" value="ONIVA04G02460"/>
</dbReference>
<sequence>MVDHFGCNRLDAALIDCIARLTSRLPHRFLRRRIFFAHRPACSCGAAAALLLLLSRSALPRAPPPACCIAAPAHVLPRRHAAAGLLLAVRAAALMLGCPPACRSVGCRHAAMPLTPRGLALTRRRPL</sequence>
<proteinExistence type="predicted"/>
<dbReference type="eggNOG" id="KOG2145">
    <property type="taxonomic scope" value="Eukaryota"/>
</dbReference>
<dbReference type="Gene3D" id="3.40.50.620">
    <property type="entry name" value="HUPs"/>
    <property type="match status" value="1"/>
</dbReference>
<keyword evidence="2" id="KW-1185">Reference proteome</keyword>
<reference evidence="1" key="2">
    <citation type="submission" date="2018-04" db="EMBL/GenBank/DDBJ databases">
        <title>OnivRS2 (Oryza nivara Reference Sequence Version 2).</title>
        <authorList>
            <person name="Zhang J."/>
            <person name="Kudrna D."/>
            <person name="Lee S."/>
            <person name="Talag J."/>
            <person name="Rajasekar S."/>
            <person name="Welchert J."/>
            <person name="Hsing Y.-I."/>
            <person name="Wing R.A."/>
        </authorList>
    </citation>
    <scope>NUCLEOTIDE SEQUENCE [LARGE SCALE GENOMIC DNA]</scope>
    <source>
        <strain evidence="1">SL10</strain>
    </source>
</reference>
<dbReference type="Proteomes" id="UP000006591">
    <property type="component" value="Chromosome 4"/>
</dbReference>
<dbReference type="AlphaFoldDB" id="A0A0E0GXT9"/>
<accession>A0A0E0GXT9</accession>
<organism evidence="1">
    <name type="scientific">Oryza nivara</name>
    <name type="common">Indian wild rice</name>
    <name type="synonym">Oryza sativa f. spontanea</name>
    <dbReference type="NCBI Taxonomy" id="4536"/>
    <lineage>
        <taxon>Eukaryota</taxon>
        <taxon>Viridiplantae</taxon>
        <taxon>Streptophyta</taxon>
        <taxon>Embryophyta</taxon>
        <taxon>Tracheophyta</taxon>
        <taxon>Spermatophyta</taxon>
        <taxon>Magnoliopsida</taxon>
        <taxon>Liliopsida</taxon>
        <taxon>Poales</taxon>
        <taxon>Poaceae</taxon>
        <taxon>BOP clade</taxon>
        <taxon>Oryzoideae</taxon>
        <taxon>Oryzeae</taxon>
        <taxon>Oryzinae</taxon>
        <taxon>Oryza</taxon>
    </lineage>
</organism>